<name>A0A1V4DE11_9ENTE</name>
<sequence length="150" mass="17977">MHYAFIPVVFDEKKQREKVSAKEVLTRKELSSFHQDLDKYLKQQIPHIYQEGILNNQTIGIDDVKIIKKMAKEIAEKETELSQRKEHINKKIKEVKKYRCLDSKRVRRSRSMDSFKPINLKKHFRKTIVDTKNLTHLKEFMGGFKKKLNY</sequence>
<protein>
    <recommendedName>
        <fullName evidence="3">Mobilization protein</fullName>
    </recommendedName>
</protein>
<keyword evidence="2" id="KW-1185">Reference proteome</keyword>
<organism evidence="1 2">
    <name type="scientific">Vagococcus martis</name>
    <dbReference type="NCBI Taxonomy" id="1768210"/>
    <lineage>
        <taxon>Bacteria</taxon>
        <taxon>Bacillati</taxon>
        <taxon>Bacillota</taxon>
        <taxon>Bacilli</taxon>
        <taxon>Lactobacillales</taxon>
        <taxon>Enterococcaceae</taxon>
        <taxon>Vagococcus</taxon>
    </lineage>
</organism>
<reference evidence="1 2" key="1">
    <citation type="submission" date="2017-02" db="EMBL/GenBank/DDBJ databases">
        <title>Vagococcus cremeus sp. nov., isolated from the small intestine of a marten, Martes flavigula.</title>
        <authorList>
            <person name="Tak E.J."/>
            <person name="Bae J.-W."/>
        </authorList>
    </citation>
    <scope>NUCLEOTIDE SEQUENCE [LARGE SCALE GENOMIC DNA]</scope>
    <source>
        <strain evidence="1 2">D7T301</strain>
    </source>
</reference>
<dbReference type="EMBL" id="MVAB01000002">
    <property type="protein sequence ID" value="OPF86106.1"/>
    <property type="molecule type" value="Genomic_DNA"/>
</dbReference>
<evidence type="ECO:0000313" key="1">
    <source>
        <dbReference type="EMBL" id="OPF86106.1"/>
    </source>
</evidence>
<comment type="caution">
    <text evidence="1">The sequence shown here is derived from an EMBL/GenBank/DDBJ whole genome shotgun (WGS) entry which is preliminary data.</text>
</comment>
<gene>
    <name evidence="1" type="ORF">BW731_12040</name>
</gene>
<evidence type="ECO:0000313" key="2">
    <source>
        <dbReference type="Proteomes" id="UP000189970"/>
    </source>
</evidence>
<dbReference type="Proteomes" id="UP000189970">
    <property type="component" value="Unassembled WGS sequence"/>
</dbReference>
<evidence type="ECO:0008006" key="3">
    <source>
        <dbReference type="Google" id="ProtNLM"/>
    </source>
</evidence>
<dbReference type="AlphaFoldDB" id="A0A1V4DE11"/>
<accession>A0A1V4DE11</accession>
<proteinExistence type="predicted"/>